<proteinExistence type="predicted"/>
<dbReference type="SMART" id="SM00530">
    <property type="entry name" value="HTH_XRE"/>
    <property type="match status" value="1"/>
</dbReference>
<keyword evidence="4" id="KW-1185">Reference proteome</keyword>
<dbReference type="RefSeq" id="WP_071175114.1">
    <property type="nucleotide sequence ID" value="NZ_CP017831.1"/>
</dbReference>
<protein>
    <submittedName>
        <fullName evidence="3">HTH domain-containing protein</fullName>
    </submittedName>
</protein>
<evidence type="ECO:0000259" key="2">
    <source>
        <dbReference type="PROSITE" id="PS50943"/>
    </source>
</evidence>
<dbReference type="OrthoDB" id="9815852at2"/>
<evidence type="ECO:0000313" key="3">
    <source>
        <dbReference type="EMBL" id="AOZ95327.1"/>
    </source>
</evidence>
<dbReference type="InterPro" id="IPR001387">
    <property type="entry name" value="Cro/C1-type_HTH"/>
</dbReference>
<dbReference type="PANTHER" id="PTHR46558:SF11">
    <property type="entry name" value="HTH-TYPE TRANSCRIPTIONAL REGULATOR XRE"/>
    <property type="match status" value="1"/>
</dbReference>
<dbReference type="KEGG" id="bhu:bhn_I0293"/>
<name>A0A1D9NYA7_9FIRM</name>
<dbReference type="EMBL" id="CP017831">
    <property type="protein sequence ID" value="AOZ95327.1"/>
    <property type="molecule type" value="Genomic_DNA"/>
</dbReference>
<reference evidence="4" key="1">
    <citation type="submission" date="2016-10" db="EMBL/GenBank/DDBJ databases">
        <title>The complete genome sequence of the rumen bacterium Butyrivibrio hungatei MB2003.</title>
        <authorList>
            <person name="Palevich N."/>
            <person name="Kelly W.J."/>
            <person name="Leahy S.C."/>
            <person name="Altermann E."/>
            <person name="Rakonjac J."/>
            <person name="Attwood G.T."/>
        </authorList>
    </citation>
    <scope>NUCLEOTIDE SEQUENCE [LARGE SCALE GENOMIC DNA]</scope>
    <source>
        <strain evidence="4">MB2003</strain>
    </source>
</reference>
<dbReference type="PANTHER" id="PTHR46558">
    <property type="entry name" value="TRACRIPTIONAL REGULATORY PROTEIN-RELATED-RELATED"/>
    <property type="match status" value="1"/>
</dbReference>
<dbReference type="GO" id="GO:0003677">
    <property type="term" value="F:DNA binding"/>
    <property type="evidence" value="ECO:0007669"/>
    <property type="project" value="UniProtKB-KW"/>
</dbReference>
<dbReference type="Pfam" id="PF01381">
    <property type="entry name" value="HTH_3"/>
    <property type="match status" value="1"/>
</dbReference>
<sequence>MGNQFFATRIKQLRQDRGITMEKLAQELNVTKSRVNMWENGGAIPRSQTLIDLANYFGVSTDYLVGNDCEKKSDPSSDKLHTLQRNLGKLNEKDLERAEGMLKAVFMDIFEDDEEDEDDM</sequence>
<dbReference type="PROSITE" id="PS50943">
    <property type="entry name" value="HTH_CROC1"/>
    <property type="match status" value="1"/>
</dbReference>
<dbReference type="AlphaFoldDB" id="A0A1D9NYA7"/>
<organism evidence="3 4">
    <name type="scientific">Butyrivibrio hungatei</name>
    <dbReference type="NCBI Taxonomy" id="185008"/>
    <lineage>
        <taxon>Bacteria</taxon>
        <taxon>Bacillati</taxon>
        <taxon>Bacillota</taxon>
        <taxon>Clostridia</taxon>
        <taxon>Lachnospirales</taxon>
        <taxon>Lachnospiraceae</taxon>
        <taxon>Butyrivibrio</taxon>
    </lineage>
</organism>
<evidence type="ECO:0000313" key="4">
    <source>
        <dbReference type="Proteomes" id="UP000179284"/>
    </source>
</evidence>
<dbReference type="InterPro" id="IPR010982">
    <property type="entry name" value="Lambda_DNA-bd_dom_sf"/>
</dbReference>
<accession>A0A1D9NYA7</accession>
<evidence type="ECO:0000256" key="1">
    <source>
        <dbReference type="ARBA" id="ARBA00023125"/>
    </source>
</evidence>
<keyword evidence="1" id="KW-0238">DNA-binding</keyword>
<dbReference type="CDD" id="cd00093">
    <property type="entry name" value="HTH_XRE"/>
    <property type="match status" value="1"/>
</dbReference>
<gene>
    <name evidence="3" type="ORF">bhn_I0293</name>
</gene>
<dbReference type="Proteomes" id="UP000179284">
    <property type="component" value="Chromosome I"/>
</dbReference>
<dbReference type="Gene3D" id="1.10.260.40">
    <property type="entry name" value="lambda repressor-like DNA-binding domains"/>
    <property type="match status" value="1"/>
</dbReference>
<feature type="domain" description="HTH cro/C1-type" evidence="2">
    <location>
        <begin position="10"/>
        <end position="64"/>
    </location>
</feature>
<dbReference type="SUPFAM" id="SSF47413">
    <property type="entry name" value="lambda repressor-like DNA-binding domains"/>
    <property type="match status" value="1"/>
</dbReference>